<accession>A0A6A6L9M9</accession>
<dbReference type="Proteomes" id="UP000467840">
    <property type="component" value="Chromosome 18"/>
</dbReference>
<sequence>MQGSKVEQLWNGRKCPQQLKRLNLSESVHLRRLPNLSSATELEWISLQGCESLLEIPMSIQCLQKLVCLDLQGCKKLRSLPNLVQLKSLKELSLSYCSNLKMLPEIPIGIEELELEDCGLEGLP</sequence>
<dbReference type="AlphaFoldDB" id="A0A6A6L9M9"/>
<evidence type="ECO:0000313" key="2">
    <source>
        <dbReference type="Proteomes" id="UP000467840"/>
    </source>
</evidence>
<dbReference type="Gene3D" id="3.80.10.10">
    <property type="entry name" value="Ribonuclease Inhibitor"/>
    <property type="match status" value="1"/>
</dbReference>
<dbReference type="GO" id="GO:0006952">
    <property type="term" value="P:defense response"/>
    <property type="evidence" value="ECO:0007669"/>
    <property type="project" value="InterPro"/>
</dbReference>
<comment type="caution">
    <text evidence="1">The sequence shown here is derived from an EMBL/GenBank/DDBJ whole genome shotgun (WGS) entry which is preliminary data.</text>
</comment>
<organism evidence="1 2">
    <name type="scientific">Hevea brasiliensis</name>
    <name type="common">Para rubber tree</name>
    <name type="synonym">Siphonia brasiliensis</name>
    <dbReference type="NCBI Taxonomy" id="3981"/>
    <lineage>
        <taxon>Eukaryota</taxon>
        <taxon>Viridiplantae</taxon>
        <taxon>Streptophyta</taxon>
        <taxon>Embryophyta</taxon>
        <taxon>Tracheophyta</taxon>
        <taxon>Spermatophyta</taxon>
        <taxon>Magnoliopsida</taxon>
        <taxon>eudicotyledons</taxon>
        <taxon>Gunneridae</taxon>
        <taxon>Pentapetalae</taxon>
        <taxon>rosids</taxon>
        <taxon>fabids</taxon>
        <taxon>Malpighiales</taxon>
        <taxon>Euphorbiaceae</taxon>
        <taxon>Crotonoideae</taxon>
        <taxon>Micrandreae</taxon>
        <taxon>Hevea</taxon>
    </lineage>
</organism>
<evidence type="ECO:0000313" key="1">
    <source>
        <dbReference type="EMBL" id="KAF2297175.1"/>
    </source>
</evidence>
<dbReference type="PANTHER" id="PTHR11017:SF354">
    <property type="entry name" value="ADP-RIBOSYL CYCLASE_CYCLIC ADP-RIBOSE HYDROLASE"/>
    <property type="match status" value="1"/>
</dbReference>
<dbReference type="InterPro" id="IPR044974">
    <property type="entry name" value="Disease_R_plants"/>
</dbReference>
<gene>
    <name evidence="1" type="ORF">GH714_018830</name>
</gene>
<keyword evidence="2" id="KW-1185">Reference proteome</keyword>
<name>A0A6A6L9M9_HEVBR</name>
<reference evidence="1 2" key="1">
    <citation type="journal article" date="2020" name="Mol. Plant">
        <title>The Chromosome-Based Rubber Tree Genome Provides New Insights into Spurge Genome Evolution and Rubber Biosynthesis.</title>
        <authorList>
            <person name="Liu J."/>
            <person name="Shi C."/>
            <person name="Shi C.C."/>
            <person name="Li W."/>
            <person name="Zhang Q.J."/>
            <person name="Zhang Y."/>
            <person name="Li K."/>
            <person name="Lu H.F."/>
            <person name="Shi C."/>
            <person name="Zhu S.T."/>
            <person name="Xiao Z.Y."/>
            <person name="Nan H."/>
            <person name="Yue Y."/>
            <person name="Zhu X.G."/>
            <person name="Wu Y."/>
            <person name="Hong X.N."/>
            <person name="Fan G.Y."/>
            <person name="Tong Y."/>
            <person name="Zhang D."/>
            <person name="Mao C.L."/>
            <person name="Liu Y.L."/>
            <person name="Hao S.J."/>
            <person name="Liu W.Q."/>
            <person name="Lv M.Q."/>
            <person name="Zhang H.B."/>
            <person name="Liu Y."/>
            <person name="Hu-Tang G.R."/>
            <person name="Wang J.P."/>
            <person name="Wang J.H."/>
            <person name="Sun Y.H."/>
            <person name="Ni S.B."/>
            <person name="Chen W.B."/>
            <person name="Zhang X.C."/>
            <person name="Jiao Y.N."/>
            <person name="Eichler E.E."/>
            <person name="Li G.H."/>
            <person name="Liu X."/>
            <person name="Gao L.Z."/>
        </authorList>
    </citation>
    <scope>NUCLEOTIDE SEQUENCE [LARGE SCALE GENOMIC DNA]</scope>
    <source>
        <strain evidence="2">cv. GT1</strain>
        <tissue evidence="1">Leaf</tissue>
    </source>
</reference>
<dbReference type="EMBL" id="JAAGAX010000012">
    <property type="protein sequence ID" value="KAF2297175.1"/>
    <property type="molecule type" value="Genomic_DNA"/>
</dbReference>
<proteinExistence type="predicted"/>
<dbReference type="InterPro" id="IPR032675">
    <property type="entry name" value="LRR_dom_sf"/>
</dbReference>
<protein>
    <submittedName>
        <fullName evidence="1">Uncharacterized protein</fullName>
    </submittedName>
</protein>
<dbReference type="PANTHER" id="PTHR11017">
    <property type="entry name" value="LEUCINE-RICH REPEAT-CONTAINING PROTEIN"/>
    <property type="match status" value="1"/>
</dbReference>
<dbReference type="SUPFAM" id="SSF52058">
    <property type="entry name" value="L domain-like"/>
    <property type="match status" value="1"/>
</dbReference>